<name>A0A8A1LJS7_AJEC8</name>
<gene>
    <name evidence="2" type="ORF">I7I53_01770</name>
</gene>
<evidence type="ECO:0000256" key="1">
    <source>
        <dbReference type="SAM" id="MobiDB-lite"/>
    </source>
</evidence>
<evidence type="ECO:0000313" key="2">
    <source>
        <dbReference type="EMBL" id="QSS54269.1"/>
    </source>
</evidence>
<dbReference type="InterPro" id="IPR021475">
    <property type="entry name" value="Pants/Emi1-like"/>
</dbReference>
<proteinExistence type="predicted"/>
<evidence type="ECO:0000313" key="3">
    <source>
        <dbReference type="Proteomes" id="UP000663419"/>
    </source>
</evidence>
<dbReference type="PANTHER" id="PTHR28052">
    <property type="entry name" value="UPF0545 PROTEIN C22ORF39"/>
    <property type="match status" value="1"/>
</dbReference>
<feature type="compositionally biased region" description="Low complexity" evidence="1">
    <location>
        <begin position="7"/>
        <end position="16"/>
    </location>
</feature>
<protein>
    <submittedName>
        <fullName evidence="2">DUF3128 superfamily domain-containing protein</fullName>
    </submittedName>
</protein>
<organism evidence="2 3">
    <name type="scientific">Ajellomyces capsulatus (strain H88)</name>
    <name type="common">Darling's disease fungus</name>
    <name type="synonym">Histoplasma capsulatum</name>
    <dbReference type="NCBI Taxonomy" id="544711"/>
    <lineage>
        <taxon>Eukaryota</taxon>
        <taxon>Fungi</taxon>
        <taxon>Dikarya</taxon>
        <taxon>Ascomycota</taxon>
        <taxon>Pezizomycotina</taxon>
        <taxon>Eurotiomycetes</taxon>
        <taxon>Eurotiomycetidae</taxon>
        <taxon>Onygenales</taxon>
        <taxon>Ajellomycetaceae</taxon>
        <taxon>Histoplasma</taxon>
    </lineage>
</organism>
<accession>A0A8A1LJS7</accession>
<feature type="compositionally biased region" description="Low complexity" evidence="1">
    <location>
        <begin position="85"/>
        <end position="119"/>
    </location>
</feature>
<dbReference type="VEuPathDB" id="FungiDB:I7I53_01770"/>
<dbReference type="Proteomes" id="UP000663419">
    <property type="component" value="Chromosome 3"/>
</dbReference>
<dbReference type="EMBL" id="CP069104">
    <property type="protein sequence ID" value="QSS54269.1"/>
    <property type="molecule type" value="Genomic_DNA"/>
</dbReference>
<dbReference type="Pfam" id="PF11326">
    <property type="entry name" value="PANTS-like"/>
    <property type="match status" value="1"/>
</dbReference>
<feature type="region of interest" description="Disordered" evidence="1">
    <location>
        <begin position="1"/>
        <end position="131"/>
    </location>
</feature>
<reference evidence="2" key="1">
    <citation type="submission" date="2021-01" db="EMBL/GenBank/DDBJ databases">
        <title>Chromosome-level genome assembly of a human fungal pathogen reveals clustering of transcriptionally co-regulated genes.</title>
        <authorList>
            <person name="Voorhies M."/>
            <person name="Cohen S."/>
            <person name="Shea T.P."/>
            <person name="Petrus S."/>
            <person name="Munoz J.F."/>
            <person name="Poplawski S."/>
            <person name="Goldman W.E."/>
            <person name="Michael T."/>
            <person name="Cuomo C.A."/>
            <person name="Sil A."/>
            <person name="Beyhan S."/>
        </authorList>
    </citation>
    <scope>NUCLEOTIDE SEQUENCE</scope>
    <source>
        <strain evidence="2">H88</strain>
    </source>
</reference>
<feature type="compositionally biased region" description="Polar residues" evidence="1">
    <location>
        <begin position="121"/>
        <end position="131"/>
    </location>
</feature>
<dbReference type="PANTHER" id="PTHR28052:SF1">
    <property type="entry name" value="UPF0545 PROTEIN C22ORF39"/>
    <property type="match status" value="1"/>
</dbReference>
<dbReference type="AlphaFoldDB" id="A0A8A1LJS7"/>
<sequence>MGWWWNSTPSQGESPSQPEPPRSTPSQSPPNHTDSREPAPRAHPNPVMSRDELADLELATFIKSLRDGNDDTSQSSRPPQPPSSTPLSPSSKPTTAESTTTTTTTPPSPTRSTDLTDPTETPANISPETLYPTSMSCRSAFDYAFFCQSLGGQWVNVYRYGELRSCSEHWSDFWFCMRTRSYSAEEKARMVADRYRRKAVKYKTGPSSEDVWDVRTEPVKGAFQGDLKALEREMMMKAAAQAGEGER</sequence>